<accession>A0A0D9QP08</accession>
<feature type="compositionally biased region" description="Basic and acidic residues" evidence="1">
    <location>
        <begin position="317"/>
        <end position="338"/>
    </location>
</feature>
<dbReference type="VEuPathDB" id="PlasmoDB:AK88_01816"/>
<sequence length="783" mass="91672">MDDEDRIKSIYLSLKNKNKREWAEMMQHLTKDQKRRLIFYIRKKNKNSLNKINNIKVEKRIEKDIEKVKAKSSSHHRHQILIDYTNVKYDLNLKNYIARILRIYKLKDNFDFVKGLHLYMNILCHVIFKKFSFEYSKRDSKNKNLLIFLKKLFPFEFQNFQDIYNMRWNKDFSASENVLTVVNSGNAMNAGSGNTTMSDAGATYGRPRQVHHPWGDENNVNAPQLGSQKMGTQSDKSANTDPFRTHSCSYASLDGDAQNNGTPPSSFECSLPSASCAPAVESPQGEVTANGPTHSQTASNPSGANSTATYPNVLIKTEPEDPDYNKCHEDEEEADKTTEMEDYLNKKIKREHTVYQFCKQKDMNQILKNLYDGRRFDYRIRFRSLLSGSLNQKEYEKYCDMREKLFKYKKKNFIKWLAQFTNINTLDLYIVNFFIFLFLDRLYLILETYIRLNYNFTVASPSSLSGYLFERVDDFVDFTHLLDSLTAVTPAGEAVQGSLYPGPNEVAEGKNEVEMLSEEYDNIVKENAQNFFLSLDLIYDLDIHNFKIKNKISFERLIRVDISSYINETNIYGLIQFDENKSESENERESAWKALTRFTLMQNRNLKLPKFNCFSIFLIVRFKYYLEEFKQYANIDYIYKTVEEEYYQVEKYLAEKNNNEEEGAIHVTPQHGAHDENGDPVATNGAAAHTSGTDDPRSDKEFEYSHLIPLYLDLHKELKTVNEYIRFYGNLLSFVNFIEKYANCIPSRNIIKIEQEEQEEKKVDYFDYSFFLTSNFKDRVKKE</sequence>
<proteinExistence type="predicted"/>
<organism evidence="2 3">
    <name type="scientific">Plasmodium fragile</name>
    <dbReference type="NCBI Taxonomy" id="5857"/>
    <lineage>
        <taxon>Eukaryota</taxon>
        <taxon>Sar</taxon>
        <taxon>Alveolata</taxon>
        <taxon>Apicomplexa</taxon>
        <taxon>Aconoidasida</taxon>
        <taxon>Haemosporida</taxon>
        <taxon>Plasmodiidae</taxon>
        <taxon>Plasmodium</taxon>
        <taxon>Plasmodium (Plasmodium)</taxon>
    </lineage>
</organism>
<evidence type="ECO:0000313" key="3">
    <source>
        <dbReference type="Proteomes" id="UP000054561"/>
    </source>
</evidence>
<dbReference type="RefSeq" id="XP_012334874.1">
    <property type="nucleotide sequence ID" value="XM_012479451.1"/>
</dbReference>
<dbReference type="EMBL" id="KQ001660">
    <property type="protein sequence ID" value="KJP88537.1"/>
    <property type="molecule type" value="Genomic_DNA"/>
</dbReference>
<name>A0A0D9QP08_PLAFR</name>
<evidence type="ECO:0000313" key="2">
    <source>
        <dbReference type="EMBL" id="KJP88537.1"/>
    </source>
</evidence>
<reference evidence="2 3" key="1">
    <citation type="submission" date="2014-03" db="EMBL/GenBank/DDBJ databases">
        <title>The Genome Sequence of Plasmodium fragile nilgiri.</title>
        <authorList>
            <consortium name="The Broad Institute Genomics Platform"/>
            <consortium name="The Broad Institute Genome Sequencing Center for Infectious Disease"/>
            <person name="Neafsey D."/>
            <person name="Duraisingh M."/>
            <person name="Young S.K."/>
            <person name="Zeng Q."/>
            <person name="Gargeya S."/>
            <person name="Abouelleil A."/>
            <person name="Alvarado L."/>
            <person name="Chapman S.B."/>
            <person name="Gainer-Dewar J."/>
            <person name="Goldberg J."/>
            <person name="Griggs A."/>
            <person name="Gujja S."/>
            <person name="Hansen M."/>
            <person name="Howarth C."/>
            <person name="Imamovic A."/>
            <person name="Larimer J."/>
            <person name="Pearson M."/>
            <person name="Poon T.W."/>
            <person name="Priest M."/>
            <person name="Roberts A."/>
            <person name="Saif S."/>
            <person name="Shea T."/>
            <person name="Sykes S."/>
            <person name="Wortman J."/>
            <person name="Nusbaum C."/>
            <person name="Birren B."/>
        </authorList>
    </citation>
    <scope>NUCLEOTIDE SEQUENCE [LARGE SCALE GENOMIC DNA]</scope>
    <source>
        <strain evidence="3">nilgiri</strain>
    </source>
</reference>
<dbReference type="GeneID" id="24267130"/>
<feature type="compositionally biased region" description="Polar residues" evidence="1">
    <location>
        <begin position="285"/>
        <end position="310"/>
    </location>
</feature>
<feature type="region of interest" description="Disordered" evidence="1">
    <location>
        <begin position="190"/>
        <end position="338"/>
    </location>
</feature>
<dbReference type="AlphaFoldDB" id="A0A0D9QP08"/>
<evidence type="ECO:0000256" key="1">
    <source>
        <dbReference type="SAM" id="MobiDB-lite"/>
    </source>
</evidence>
<dbReference type="Proteomes" id="UP000054561">
    <property type="component" value="Unassembled WGS sequence"/>
</dbReference>
<feature type="region of interest" description="Disordered" evidence="1">
    <location>
        <begin position="670"/>
        <end position="698"/>
    </location>
</feature>
<dbReference type="OMA" id="NILCHVI"/>
<protein>
    <submittedName>
        <fullName evidence="2">Uncharacterized protein</fullName>
    </submittedName>
</protein>
<keyword evidence="3" id="KW-1185">Reference proteome</keyword>
<feature type="compositionally biased region" description="Polar residues" evidence="1">
    <location>
        <begin position="218"/>
        <end position="250"/>
    </location>
</feature>
<dbReference type="OrthoDB" id="371139at2759"/>
<gene>
    <name evidence="2" type="ORF">AK88_01816</name>
</gene>
<feature type="compositionally biased region" description="Polar residues" evidence="1">
    <location>
        <begin position="257"/>
        <end position="268"/>
    </location>
</feature>